<dbReference type="RefSeq" id="WP_087007307.1">
    <property type="nucleotide sequence ID" value="NZ_FWFF01000014.1"/>
</dbReference>
<keyword evidence="1" id="KW-0812">Transmembrane</keyword>
<reference evidence="3" key="1">
    <citation type="submission" date="2017-02" db="EMBL/GenBank/DDBJ databases">
        <authorList>
            <person name="Dridi B."/>
        </authorList>
    </citation>
    <scope>NUCLEOTIDE SEQUENCE [LARGE SCALE GENOMIC DNA]</scope>
    <source>
        <strain evidence="3">B Co 03.10</strain>
    </source>
</reference>
<gene>
    <name evidence="2" type="ORF">FM105_08715</name>
</gene>
<keyword evidence="3" id="KW-1185">Reference proteome</keyword>
<evidence type="ECO:0000313" key="3">
    <source>
        <dbReference type="Proteomes" id="UP000196581"/>
    </source>
</evidence>
<keyword evidence="1" id="KW-1133">Transmembrane helix</keyword>
<feature type="transmembrane region" description="Helical" evidence="1">
    <location>
        <begin position="57"/>
        <end position="76"/>
    </location>
</feature>
<proteinExistence type="predicted"/>
<protein>
    <submittedName>
        <fullName evidence="2">Uncharacterized protein</fullName>
    </submittedName>
</protein>
<name>A0A1X6XGF6_9MICO</name>
<dbReference type="InterPro" id="IPR046550">
    <property type="entry name" value="DUF6704"/>
</dbReference>
<dbReference type="Pfam" id="PF20447">
    <property type="entry name" value="DUF6704"/>
    <property type="match status" value="1"/>
</dbReference>
<dbReference type="EMBL" id="FWFF01000014">
    <property type="protein sequence ID" value="SLM98315.1"/>
    <property type="molecule type" value="Genomic_DNA"/>
</dbReference>
<organism evidence="2 3">
    <name type="scientific">Brevibacterium yomogidense</name>
    <dbReference type="NCBI Taxonomy" id="946573"/>
    <lineage>
        <taxon>Bacteria</taxon>
        <taxon>Bacillati</taxon>
        <taxon>Actinomycetota</taxon>
        <taxon>Actinomycetes</taxon>
        <taxon>Micrococcales</taxon>
        <taxon>Brevibacteriaceae</taxon>
        <taxon>Brevibacterium</taxon>
    </lineage>
</organism>
<feature type="transmembrane region" description="Helical" evidence="1">
    <location>
        <begin position="31"/>
        <end position="51"/>
    </location>
</feature>
<evidence type="ECO:0000256" key="1">
    <source>
        <dbReference type="SAM" id="Phobius"/>
    </source>
</evidence>
<sequence>MSQAVRTGAPDLDRDAIDYEKIKDPGHGNTPAAWTGVFLMLLGGVILAVGFVMVVDVIIYAGIAVFVAGPIIGLIMRAAGKGKPRS</sequence>
<keyword evidence="1" id="KW-0472">Membrane</keyword>
<evidence type="ECO:0000313" key="2">
    <source>
        <dbReference type="EMBL" id="SLM98315.1"/>
    </source>
</evidence>
<dbReference type="NCBIfam" id="NF041681">
    <property type="entry name" value="HGxxPAAW"/>
    <property type="match status" value="1"/>
</dbReference>
<dbReference type="Proteomes" id="UP000196581">
    <property type="component" value="Unassembled WGS sequence"/>
</dbReference>
<accession>A0A1X6XGF6</accession>
<dbReference type="AlphaFoldDB" id="A0A1X6XGF6"/>